<evidence type="ECO:0008006" key="6">
    <source>
        <dbReference type="Google" id="ProtNLM"/>
    </source>
</evidence>
<gene>
    <name evidence="4" type="ordered locus">VIT_02s0025g04160</name>
</gene>
<dbReference type="InParanoid" id="D7TW52"/>
<feature type="domain" description="MHD2" evidence="3">
    <location>
        <begin position="936"/>
        <end position="1046"/>
    </location>
</feature>
<dbReference type="eggNOG" id="ENOG502RMXK">
    <property type="taxonomic scope" value="Eukaryota"/>
</dbReference>
<dbReference type="OMA" id="FHESSYP"/>
<dbReference type="ExpressionAtlas" id="D7TW52">
    <property type="expression patterns" value="baseline"/>
</dbReference>
<dbReference type="Proteomes" id="UP000009183">
    <property type="component" value="Chromosome 2"/>
</dbReference>
<dbReference type="PaxDb" id="29760-VIT_02s0025g04160.t01"/>
<dbReference type="EMBL" id="FN596251">
    <property type="protein sequence ID" value="CBI34727.3"/>
    <property type="molecule type" value="Genomic_DNA"/>
</dbReference>
<evidence type="ECO:0000259" key="3">
    <source>
        <dbReference type="PROSITE" id="PS51259"/>
    </source>
</evidence>
<dbReference type="PROSITE" id="PS51259">
    <property type="entry name" value="MHD2"/>
    <property type="match status" value="1"/>
</dbReference>
<reference evidence="5" key="1">
    <citation type="journal article" date="2007" name="Nature">
        <title>The grapevine genome sequence suggests ancestral hexaploidization in major angiosperm phyla.</title>
        <authorList>
            <consortium name="The French-Italian Public Consortium for Grapevine Genome Characterization."/>
            <person name="Jaillon O."/>
            <person name="Aury J.-M."/>
            <person name="Noel B."/>
            <person name="Policriti A."/>
            <person name="Clepet C."/>
            <person name="Casagrande A."/>
            <person name="Choisne N."/>
            <person name="Aubourg S."/>
            <person name="Vitulo N."/>
            <person name="Jubin C."/>
            <person name="Vezzi A."/>
            <person name="Legeai F."/>
            <person name="Hugueney P."/>
            <person name="Dasilva C."/>
            <person name="Horner D."/>
            <person name="Mica E."/>
            <person name="Jublot D."/>
            <person name="Poulain J."/>
            <person name="Bruyere C."/>
            <person name="Billault A."/>
            <person name="Segurens B."/>
            <person name="Gouyvenoux M."/>
            <person name="Ugarte E."/>
            <person name="Cattonaro F."/>
            <person name="Anthouard V."/>
            <person name="Vico V."/>
            <person name="Del Fabbro C."/>
            <person name="Alaux M."/>
            <person name="Di Gaspero G."/>
            <person name="Dumas V."/>
            <person name="Felice N."/>
            <person name="Paillard S."/>
            <person name="Juman I."/>
            <person name="Moroldo M."/>
            <person name="Scalabrin S."/>
            <person name="Canaguier A."/>
            <person name="Le Clainche I."/>
            <person name="Malacrida G."/>
            <person name="Durand E."/>
            <person name="Pesole G."/>
            <person name="Laucou V."/>
            <person name="Chatelet P."/>
            <person name="Merdinoglu D."/>
            <person name="Delledonne M."/>
            <person name="Pezzotti M."/>
            <person name="Lecharny A."/>
            <person name="Scarpelli C."/>
            <person name="Artiguenave F."/>
            <person name="Pe M.E."/>
            <person name="Valle G."/>
            <person name="Morgante M."/>
            <person name="Caboche M."/>
            <person name="Adam-Blondon A.-F."/>
            <person name="Weissenbach J."/>
            <person name="Quetier F."/>
            <person name="Wincker P."/>
        </authorList>
    </citation>
    <scope>NUCLEOTIDE SEQUENCE [LARGE SCALE GENOMIC DNA]</scope>
    <source>
        <strain evidence="5">cv. Pinot noir / PN40024</strain>
    </source>
</reference>
<dbReference type="Gene3D" id="1.10.357.50">
    <property type="match status" value="1"/>
</dbReference>
<protein>
    <recommendedName>
        <fullName evidence="6">MHD1 domain-containing protein</fullName>
    </recommendedName>
</protein>
<name>D7TW52_VITVI</name>
<dbReference type="PANTHER" id="PTHR31280:SF3">
    <property type="entry name" value="DNA TOPOISOMERASE 4 SUBUNIT B (DUF810)"/>
    <property type="match status" value="1"/>
</dbReference>
<dbReference type="AlphaFoldDB" id="D7TW52"/>
<dbReference type="InterPro" id="IPR057984">
    <property type="entry name" value="PATROL1_C"/>
</dbReference>
<dbReference type="InterPro" id="IPR014770">
    <property type="entry name" value="Munc13_1"/>
</dbReference>
<accession>D7TW52</accession>
<dbReference type="PROSITE" id="PS51258">
    <property type="entry name" value="MHD1"/>
    <property type="match status" value="1"/>
</dbReference>
<evidence type="ECO:0000313" key="5">
    <source>
        <dbReference type="Proteomes" id="UP000009183"/>
    </source>
</evidence>
<feature type="domain" description="MHD1" evidence="2">
    <location>
        <begin position="652"/>
        <end position="780"/>
    </location>
</feature>
<organism evidence="4 5">
    <name type="scientific">Vitis vinifera</name>
    <name type="common">Grape</name>
    <dbReference type="NCBI Taxonomy" id="29760"/>
    <lineage>
        <taxon>Eukaryota</taxon>
        <taxon>Viridiplantae</taxon>
        <taxon>Streptophyta</taxon>
        <taxon>Embryophyta</taxon>
        <taxon>Tracheophyta</taxon>
        <taxon>Spermatophyta</taxon>
        <taxon>Magnoliopsida</taxon>
        <taxon>eudicotyledons</taxon>
        <taxon>Gunneridae</taxon>
        <taxon>Pentapetalae</taxon>
        <taxon>rosids</taxon>
        <taxon>Vitales</taxon>
        <taxon>Vitaceae</taxon>
        <taxon>Viteae</taxon>
        <taxon>Vitis</taxon>
    </lineage>
</organism>
<sequence length="1152" mass="131046">MESLLQRYRRDRRKLLDFILSSASIHQIPTSSAPTANVSDSDLDVVSADYVLDCLKSGGVVDISEATKRYYEESARPVMIHSQLGDSYFLSSDPDLAESPPRRLPPRIHVNQSSNHSSSSSENIAMSGDGHDLKYTTTTSTPLKPVENLNIFSLGLPILNTGLSDDDLRESAYEIMLASIVFSGVQVYTVQDRKKEKSSKFLSGFKGKMDKAHLQSQSLGRHSELIDTIRVMDLCMRQKLMQFATRKLCDRIDIPQISLGLLNSIFKSDFVHEKSYMQWKYRQANILEEVLYFFVNLKTAERLTIKSSLAKIRNTKEWDFIMPPSERAEVLLAMKEVASKLASVPGQFGIHDETCYWTAGYHLNIRIYEKLLFGMFDVLDEGQLIEEADEILMLIKLTWSSLGINQRMHNVLYGWVLFQQFVGTDEATLLEYAILEVQQVLSTEDIDGKEEQYMNSLVCSRVFNGKEKKLSLVEAIFFSMSIWCDSKLLDYHLHFSKKLDNFKTVMTLALAVGFITSSEGGEIKVKKFSYLQLTKTNGLDEIAAKKLQTYIQKSIEAAYSRVAATMDLESKLERTHPLALLANELRLIANRELTVFCPILRHWCPEAGMISAMLLNQLYGERLKPFLKGVTSLSEDVKLVLPAADIFPVLGISVKYGLDNMKIRLELYSKSTSKKMKLFVLFLCVQIGEISRPIILDWVIAQHGRILEWTGRAFDLEDWEPLSSQQRQAVSVVEVFRIVEETVDQFFGLNLPMDITHLQALLSVIFHSLDTYLQKVISELVEKSYLFPSTPSLTRYKEMVIPIAKKKLVESTPLDEKVNNKLNELTISKLCVRLNTLQYIQKQMRTLEDGIRKSWALVRPSANQRWTKEESLENLEESSMMSSESIDELFSTTFNIIRDTATDAINKICDFIGTKVVFWDLRDSFLFRLYRGNVEDARLDSILPHVDTVLDQICDLIDDALRDLVVLSICKAALEAFVWVLLDGGPSRAFSDSDIPMMEDDLNMLKDLFVADGEGLPRSLVQKKAEFAEQILSLFALQTGTVIQMLMTASEHISTGLDSRKHGRLCLGDAQTLVRVLCHKKDREASKFLKRQYQLPMSSEYDDTPSKDSTLRSPLISDLIKRSASFHWTEKGQSSFISLKKKLQEATSEIRW</sequence>
<dbReference type="FunCoup" id="D7TW52">
    <property type="interactions" value="787"/>
</dbReference>
<dbReference type="PANTHER" id="PTHR31280">
    <property type="entry name" value="PROTEIN UNC-13 HOMOLOG"/>
    <property type="match status" value="1"/>
</dbReference>
<proteinExistence type="predicted"/>
<evidence type="ECO:0000313" key="4">
    <source>
        <dbReference type="EMBL" id="CBI34727.3"/>
    </source>
</evidence>
<keyword evidence="5" id="KW-1185">Reference proteome</keyword>
<evidence type="ECO:0000259" key="2">
    <source>
        <dbReference type="PROSITE" id="PS51258"/>
    </source>
</evidence>
<dbReference type="Pfam" id="PF25761">
    <property type="entry name" value="TPR_PATROL1"/>
    <property type="match status" value="1"/>
</dbReference>
<dbReference type="InterPro" id="IPR014772">
    <property type="entry name" value="Munc13_dom-2"/>
</dbReference>
<evidence type="ECO:0000256" key="1">
    <source>
        <dbReference type="SAM" id="MobiDB-lite"/>
    </source>
</evidence>
<feature type="region of interest" description="Disordered" evidence="1">
    <location>
        <begin position="91"/>
        <end position="139"/>
    </location>
</feature>
<dbReference type="InterPro" id="IPR008528">
    <property type="entry name" value="unc-13_homologue"/>
</dbReference>
<dbReference type="HOGENOM" id="CLU_009468_2_0_1"/>